<keyword evidence="1" id="KW-0732">Signal</keyword>
<organism evidence="2">
    <name type="scientific">Triatoma infestans</name>
    <name type="common">Assassin bug</name>
    <dbReference type="NCBI Taxonomy" id="30076"/>
    <lineage>
        <taxon>Eukaryota</taxon>
        <taxon>Metazoa</taxon>
        <taxon>Ecdysozoa</taxon>
        <taxon>Arthropoda</taxon>
        <taxon>Hexapoda</taxon>
        <taxon>Insecta</taxon>
        <taxon>Pterygota</taxon>
        <taxon>Neoptera</taxon>
        <taxon>Paraneoptera</taxon>
        <taxon>Hemiptera</taxon>
        <taxon>Heteroptera</taxon>
        <taxon>Panheteroptera</taxon>
        <taxon>Cimicomorpha</taxon>
        <taxon>Reduviidae</taxon>
        <taxon>Triatominae</taxon>
        <taxon>Triatoma</taxon>
    </lineage>
</organism>
<sequence>MIWSMLCFLLCTVIILVGYEIVMTPNALQGKFNQSLCSNFTMEESPAKRLVLFMVDGMKEKSADSRWVSNFVNNAGRGVAIAARPMTRPGVVAMFSGHYEDIFASFPIFGLKTGEDNIFRHVDYTFYFGPDITKK</sequence>
<dbReference type="GO" id="GO:0016740">
    <property type="term" value="F:transferase activity"/>
    <property type="evidence" value="ECO:0007669"/>
    <property type="project" value="UniProtKB-KW"/>
</dbReference>
<dbReference type="AlphaFoldDB" id="A0A161M6N5"/>
<evidence type="ECO:0000313" key="2">
    <source>
        <dbReference type="EMBL" id="JAR97600.1"/>
    </source>
</evidence>
<feature type="chain" id="PRO_5007824194" evidence="1">
    <location>
        <begin position="19"/>
        <end position="135"/>
    </location>
</feature>
<name>A0A161M6N5_TRIIF</name>
<reference evidence="2" key="1">
    <citation type="submission" date="2016-04" db="EMBL/GenBank/DDBJ databases">
        <authorList>
            <person name="Calderon-Fernandez G.M.Sr."/>
        </authorList>
    </citation>
    <scope>NUCLEOTIDE SEQUENCE</scope>
    <source>
        <strain evidence="2">Int1</strain>
        <tissue evidence="2">Integument</tissue>
    </source>
</reference>
<feature type="non-terminal residue" evidence="2">
    <location>
        <position position="135"/>
    </location>
</feature>
<feature type="signal peptide" evidence="1">
    <location>
        <begin position="1"/>
        <end position="18"/>
    </location>
</feature>
<dbReference type="EMBL" id="GEMB01005722">
    <property type="protein sequence ID" value="JAR97600.1"/>
    <property type="molecule type" value="Transcribed_RNA"/>
</dbReference>
<keyword evidence="2" id="KW-0808">Transferase</keyword>
<reference evidence="2" key="2">
    <citation type="journal article" date="2017" name="J. Med. Entomol.">
        <title>Transcriptome Analysis of the Triatoma infestans (Hemiptera: Reduviidae) Integument.</title>
        <authorList>
            <person name="Calderon-Fernandez G.M."/>
            <person name="Moriconi D.E."/>
            <person name="Dulbecco A.B."/>
            <person name="Juarez M.P."/>
        </authorList>
    </citation>
    <scope>NUCLEOTIDE SEQUENCE</scope>
    <source>
        <strain evidence="2">Int1</strain>
        <tissue evidence="2">Integument</tissue>
    </source>
</reference>
<protein>
    <submittedName>
        <fullName evidence="2">Gpi ethanolamine phosphate transferase 1-like protein</fullName>
    </submittedName>
</protein>
<accession>A0A161M6N5</accession>
<evidence type="ECO:0000256" key="1">
    <source>
        <dbReference type="SAM" id="SignalP"/>
    </source>
</evidence>
<proteinExistence type="predicted"/>